<dbReference type="EMBL" id="JBAMMX010000024">
    <property type="protein sequence ID" value="KAK6916328.1"/>
    <property type="molecule type" value="Genomic_DNA"/>
</dbReference>
<feature type="compositionally biased region" description="Polar residues" evidence="1">
    <location>
        <begin position="223"/>
        <end position="233"/>
    </location>
</feature>
<evidence type="ECO:0000256" key="1">
    <source>
        <dbReference type="SAM" id="MobiDB-lite"/>
    </source>
</evidence>
<dbReference type="AlphaFoldDB" id="A0AAN8UGE6"/>
<feature type="region of interest" description="Disordered" evidence="1">
    <location>
        <begin position="199"/>
        <end position="249"/>
    </location>
</feature>
<sequence>MSRREDRDSDSKRHRSRFDREPSPKRSKRDGKPEMERATSNRSFDNGDSKDGEKQRRRLQDALPLEEPSAALDSKTETGVGNKESVKRSYGFQDGTKPSSDPTEVPRSRSYFQHDERGTAGQVGRSIGRRPASVLVSCEERGWWHDSKDKHGDRAANKTESKGIQQRDDHNNRGGDNRAWRHDGYFELEADPALPVRKRPAFREKKLPADPVFSEKAAATEPIKTSQPDQPISVSERKEERGHSPRRFDRSYVGYRARYNRGESYNGGFSSRYRYGAGSNNRGGDKFDSRQGHRSSGGGHVEKWKHDLFDEANQSPKAKNEEEQIAKVEALLAS</sequence>
<feature type="compositionally biased region" description="Basic and acidic residues" evidence="1">
    <location>
        <begin position="1"/>
        <end position="11"/>
    </location>
</feature>
<evidence type="ECO:0008006" key="4">
    <source>
        <dbReference type="Google" id="ProtNLM"/>
    </source>
</evidence>
<dbReference type="Proteomes" id="UP001370490">
    <property type="component" value="Unassembled WGS sequence"/>
</dbReference>
<evidence type="ECO:0000313" key="2">
    <source>
        <dbReference type="EMBL" id="KAK6916328.1"/>
    </source>
</evidence>
<protein>
    <recommendedName>
        <fullName evidence="4">Btz domain-containing protein</fullName>
    </recommendedName>
</protein>
<name>A0AAN8UGE6_9MAGN</name>
<organism evidence="2 3">
    <name type="scientific">Dillenia turbinata</name>
    <dbReference type="NCBI Taxonomy" id="194707"/>
    <lineage>
        <taxon>Eukaryota</taxon>
        <taxon>Viridiplantae</taxon>
        <taxon>Streptophyta</taxon>
        <taxon>Embryophyta</taxon>
        <taxon>Tracheophyta</taxon>
        <taxon>Spermatophyta</taxon>
        <taxon>Magnoliopsida</taxon>
        <taxon>eudicotyledons</taxon>
        <taxon>Gunneridae</taxon>
        <taxon>Pentapetalae</taxon>
        <taxon>Dilleniales</taxon>
        <taxon>Dilleniaceae</taxon>
        <taxon>Dillenia</taxon>
    </lineage>
</organism>
<dbReference type="PANTHER" id="PTHR36364:SF1">
    <property type="entry name" value="OS03G0203000 PROTEIN"/>
    <property type="match status" value="1"/>
</dbReference>
<accession>A0AAN8UGE6</accession>
<dbReference type="PANTHER" id="PTHR36364">
    <property type="entry name" value="OS03G0203000 PROTEIN"/>
    <property type="match status" value="1"/>
</dbReference>
<evidence type="ECO:0000313" key="3">
    <source>
        <dbReference type="Proteomes" id="UP001370490"/>
    </source>
</evidence>
<comment type="caution">
    <text evidence="2">The sequence shown here is derived from an EMBL/GenBank/DDBJ whole genome shotgun (WGS) entry which is preliminary data.</text>
</comment>
<feature type="compositionally biased region" description="Basic and acidic residues" evidence="1">
    <location>
        <begin position="104"/>
        <end position="118"/>
    </location>
</feature>
<keyword evidence="3" id="KW-1185">Reference proteome</keyword>
<feature type="compositionally biased region" description="Basic and acidic residues" evidence="1">
    <location>
        <begin position="138"/>
        <end position="180"/>
    </location>
</feature>
<feature type="region of interest" description="Disordered" evidence="1">
    <location>
        <begin position="264"/>
        <end position="305"/>
    </location>
</feature>
<reference evidence="2 3" key="1">
    <citation type="submission" date="2023-12" db="EMBL/GenBank/DDBJ databases">
        <title>A high-quality genome assembly for Dillenia turbinata (Dilleniales).</title>
        <authorList>
            <person name="Chanderbali A."/>
        </authorList>
    </citation>
    <scope>NUCLEOTIDE SEQUENCE [LARGE SCALE GENOMIC DNA]</scope>
    <source>
        <strain evidence="2">LSX21</strain>
        <tissue evidence="2">Leaf</tissue>
    </source>
</reference>
<feature type="compositionally biased region" description="Basic and acidic residues" evidence="1">
    <location>
        <begin position="18"/>
        <end position="60"/>
    </location>
</feature>
<proteinExistence type="predicted"/>
<feature type="compositionally biased region" description="Basic and acidic residues" evidence="1">
    <location>
        <begin position="235"/>
        <end position="249"/>
    </location>
</feature>
<feature type="region of interest" description="Disordered" evidence="1">
    <location>
        <begin position="1"/>
        <end position="180"/>
    </location>
</feature>
<gene>
    <name evidence="2" type="ORF">RJ641_019189</name>
</gene>